<evidence type="ECO:0000313" key="3">
    <source>
        <dbReference type="Proteomes" id="UP000315403"/>
    </source>
</evidence>
<accession>A0A543PYD6</accession>
<evidence type="ECO:0000313" key="2">
    <source>
        <dbReference type="EMBL" id="TQN49104.1"/>
    </source>
</evidence>
<gene>
    <name evidence="2" type="ORF">DLNHIDIE_03579</name>
</gene>
<name>A0A543PYD6_ACITH</name>
<organism evidence="2 3">
    <name type="scientific">Acidithiobacillus thiooxidans ATCC 19377</name>
    <dbReference type="NCBI Taxonomy" id="637390"/>
    <lineage>
        <taxon>Bacteria</taxon>
        <taxon>Pseudomonadati</taxon>
        <taxon>Pseudomonadota</taxon>
        <taxon>Acidithiobacillia</taxon>
        <taxon>Acidithiobacillales</taxon>
        <taxon>Acidithiobacillaceae</taxon>
        <taxon>Acidithiobacillus</taxon>
    </lineage>
</organism>
<protein>
    <submittedName>
        <fullName evidence="2">Uncharacterized protein</fullName>
    </submittedName>
</protein>
<sequence length="42" mass="4857">MLLTDILEILLILAGIALFTYPASILVEKLLRHWDKNHPEKN</sequence>
<keyword evidence="1" id="KW-1133">Transmembrane helix</keyword>
<dbReference type="AlphaFoldDB" id="A0A543PYD6"/>
<reference evidence="2 3" key="1">
    <citation type="submission" date="2019-03" db="EMBL/GenBank/DDBJ databases">
        <title>New insights into Acidothiobacillus thiooxidans sulfur metabolism through coupled gene expression, solution geochemistry, microscopy and spectroscopy analyses.</title>
        <authorList>
            <person name="Camacho D."/>
            <person name="Frazao R."/>
            <person name="Fouillen A."/>
            <person name="Nanci A."/>
            <person name="Lang B.F."/>
            <person name="Apte S.C."/>
            <person name="Baron C."/>
            <person name="Warren L.A."/>
        </authorList>
    </citation>
    <scope>NUCLEOTIDE SEQUENCE [LARGE SCALE GENOMIC DNA]</scope>
    <source>
        <strain evidence="2 3">ATCC 19377</strain>
    </source>
</reference>
<dbReference type="RefSeq" id="WP_282593947.1">
    <property type="nucleotide sequence ID" value="NZ_SZUV01000029.1"/>
</dbReference>
<keyword evidence="1" id="KW-0812">Transmembrane</keyword>
<comment type="caution">
    <text evidence="2">The sequence shown here is derived from an EMBL/GenBank/DDBJ whole genome shotgun (WGS) entry which is preliminary data.</text>
</comment>
<evidence type="ECO:0000256" key="1">
    <source>
        <dbReference type="SAM" id="Phobius"/>
    </source>
</evidence>
<feature type="transmembrane region" description="Helical" evidence="1">
    <location>
        <begin position="6"/>
        <end position="27"/>
    </location>
</feature>
<dbReference type="EMBL" id="SZUV01000029">
    <property type="protein sequence ID" value="TQN49104.1"/>
    <property type="molecule type" value="Genomic_DNA"/>
</dbReference>
<proteinExistence type="predicted"/>
<keyword evidence="1" id="KW-0472">Membrane</keyword>
<dbReference type="Proteomes" id="UP000315403">
    <property type="component" value="Unassembled WGS sequence"/>
</dbReference>